<comment type="subcellular location">
    <subcellularLocation>
        <location evidence="1">Secreted</location>
        <location evidence="1">Cell wall</location>
    </subcellularLocation>
    <subcellularLocation>
        <location evidence="2">Secreted</location>
        <location evidence="2">Extracellular space</location>
        <location evidence="2">Apoplast</location>
    </subcellularLocation>
</comment>
<evidence type="ECO:0000313" key="8">
    <source>
        <dbReference type="EMBL" id="KAL3835570.1"/>
    </source>
</evidence>
<evidence type="ECO:0000256" key="3">
    <source>
        <dbReference type="ARBA" id="ARBA00022512"/>
    </source>
</evidence>
<dbReference type="PANTHER" id="PTHR31458:SF2">
    <property type="entry name" value="POLYGALACTURONASE 1 BETA-LIKE PROTEIN 2"/>
    <property type="match status" value="1"/>
</dbReference>
<dbReference type="PROSITE" id="PS51277">
    <property type="entry name" value="BURP"/>
    <property type="match status" value="1"/>
</dbReference>
<feature type="domain" description="BURP" evidence="7">
    <location>
        <begin position="388"/>
        <end position="602"/>
    </location>
</feature>
<proteinExistence type="predicted"/>
<dbReference type="InterPro" id="IPR051897">
    <property type="entry name" value="PG-associated_BURP"/>
</dbReference>
<evidence type="ECO:0000256" key="2">
    <source>
        <dbReference type="ARBA" id="ARBA00004271"/>
    </source>
</evidence>
<dbReference type="Pfam" id="PF03181">
    <property type="entry name" value="BURP"/>
    <property type="match status" value="1"/>
</dbReference>
<reference evidence="8 9" key="1">
    <citation type="submission" date="2024-12" db="EMBL/GenBank/DDBJ databases">
        <title>The unique morphological basis and parallel evolutionary history of personate flowers in Penstemon.</title>
        <authorList>
            <person name="Depatie T.H."/>
            <person name="Wessinger C.A."/>
        </authorList>
    </citation>
    <scope>NUCLEOTIDE SEQUENCE [LARGE SCALE GENOMIC DNA]</scope>
    <source>
        <strain evidence="8">WTNN_2</strain>
        <tissue evidence="8">Leaf</tissue>
    </source>
</reference>
<dbReference type="SMART" id="SM01045">
    <property type="entry name" value="BURP"/>
    <property type="match status" value="1"/>
</dbReference>
<evidence type="ECO:0000259" key="7">
    <source>
        <dbReference type="PROSITE" id="PS51277"/>
    </source>
</evidence>
<evidence type="ECO:0000256" key="5">
    <source>
        <dbReference type="ARBA" id="ARBA00022729"/>
    </source>
</evidence>
<dbReference type="PANTHER" id="PTHR31458">
    <property type="entry name" value="POLYGALACTURONASE 1 BETA-LIKE PROTEIN 2"/>
    <property type="match status" value="1"/>
</dbReference>
<sequence length="603" mass="66949">MQVGGENPFTPRGYLIRYWNKQISNDLPKPDFLLDKASPLTAPLFATFSKLHNFISLSPAQFLDFCTKSNLLCFPDLTPTLQKHNQDVDFANYLDKNFTNYGTDRLGGLDSFKNYSRGDNVVFDTFRRYSRDSTSHNDKFTTYATESNVVEQSFNTYGTTATGGQGNFDNYNAQVNGPHLLFTSYSDNSNGRGQSFTEYTNEANSGEQSFTSYGKDSNGASNEFDSYGKDSNVMGSIFDNYGKNGIGANDSFTSYGTDTNVPENTFKNYGTEVNAATENFKNYRDGSNVGDDNFETYGINSNAAELGFENYGQSFNGGTDKFIGYGKDATGQTVDFKVYGVDNTLTFKEYAKQGVKFSKYSNESSTMEEASLAGKGKRVNKWVEPGMFFREEKLKTGTIMPMPEIRDQMPKRSFLPRAIASKLPFSTSKLEEMKKIFHAGEESSLTKMFTDSLSECERAPSLGETKRCVASIEDMIDFAMSILGRNVVVRTTENTKGSNGNIMLGEVKGINGGNVTMSVSCHQSLYPYLLYYCHSVPKVRVYEADILDPESMAKINHGVSICHLDTGSWSPGHGAFIALGSSPGKIEVCHWIFENDMTWTIAD</sequence>
<protein>
    <recommendedName>
        <fullName evidence="7">BURP domain-containing protein</fullName>
    </recommendedName>
</protein>
<evidence type="ECO:0000256" key="4">
    <source>
        <dbReference type="ARBA" id="ARBA00022523"/>
    </source>
</evidence>
<keyword evidence="6" id="KW-0325">Glycoprotein</keyword>
<dbReference type="InterPro" id="IPR004873">
    <property type="entry name" value="BURP_dom"/>
</dbReference>
<keyword evidence="4" id="KW-0052">Apoplast</keyword>
<dbReference type="EMBL" id="JBJXBP010000004">
    <property type="protein sequence ID" value="KAL3835570.1"/>
    <property type="molecule type" value="Genomic_DNA"/>
</dbReference>
<keyword evidence="5" id="KW-0732">Signal</keyword>
<gene>
    <name evidence="8" type="ORF">ACJIZ3_010306</name>
</gene>
<keyword evidence="3" id="KW-0964">Secreted</keyword>
<accession>A0ABD3TGK5</accession>
<organism evidence="8 9">
    <name type="scientific">Penstemon smallii</name>
    <dbReference type="NCBI Taxonomy" id="265156"/>
    <lineage>
        <taxon>Eukaryota</taxon>
        <taxon>Viridiplantae</taxon>
        <taxon>Streptophyta</taxon>
        <taxon>Embryophyta</taxon>
        <taxon>Tracheophyta</taxon>
        <taxon>Spermatophyta</taxon>
        <taxon>Magnoliopsida</taxon>
        <taxon>eudicotyledons</taxon>
        <taxon>Gunneridae</taxon>
        <taxon>Pentapetalae</taxon>
        <taxon>asterids</taxon>
        <taxon>lamiids</taxon>
        <taxon>Lamiales</taxon>
        <taxon>Plantaginaceae</taxon>
        <taxon>Cheloneae</taxon>
        <taxon>Penstemon</taxon>
    </lineage>
</organism>
<dbReference type="GO" id="GO:0048046">
    <property type="term" value="C:apoplast"/>
    <property type="evidence" value="ECO:0007669"/>
    <property type="project" value="UniProtKB-SubCell"/>
</dbReference>
<dbReference type="Proteomes" id="UP001634393">
    <property type="component" value="Unassembled WGS sequence"/>
</dbReference>
<name>A0ABD3TGK5_9LAMI</name>
<keyword evidence="9" id="KW-1185">Reference proteome</keyword>
<dbReference type="AlphaFoldDB" id="A0ABD3TGK5"/>
<comment type="caution">
    <text evidence="8">The sequence shown here is derived from an EMBL/GenBank/DDBJ whole genome shotgun (WGS) entry which is preliminary data.</text>
</comment>
<evidence type="ECO:0000313" key="9">
    <source>
        <dbReference type="Proteomes" id="UP001634393"/>
    </source>
</evidence>
<evidence type="ECO:0000256" key="6">
    <source>
        <dbReference type="ARBA" id="ARBA00023180"/>
    </source>
</evidence>
<evidence type="ECO:0000256" key="1">
    <source>
        <dbReference type="ARBA" id="ARBA00004191"/>
    </source>
</evidence>
<keyword evidence="3" id="KW-0134">Cell wall</keyword>